<dbReference type="EMBL" id="LK032191">
    <property type="protein sequence ID" value="CDY26520.1"/>
    <property type="molecule type" value="Genomic_DNA"/>
</dbReference>
<gene>
    <name evidence="2" type="primary">BnaC01g23790D</name>
    <name evidence="1" type="ORF">DARMORV10_C01P29570.1</name>
    <name evidence="2" type="ORF">GSBRNA2T00035361001</name>
</gene>
<dbReference type="PaxDb" id="3708-A0A078GJ73"/>
<dbReference type="Gramene" id="CDY26520">
    <property type="protein sequence ID" value="CDY26520"/>
    <property type="gene ID" value="GSBRNA2T00035361001"/>
</dbReference>
<protein>
    <submittedName>
        <fullName evidence="1">(rape) hypothetical protein</fullName>
    </submittedName>
    <submittedName>
        <fullName evidence="2">BnaC01g23790D protein</fullName>
    </submittedName>
</protein>
<evidence type="ECO:0000313" key="2">
    <source>
        <dbReference type="EMBL" id="CDY26520.1"/>
    </source>
</evidence>
<dbReference type="Proteomes" id="UP000028999">
    <property type="component" value="Unassembled WGS sequence"/>
</dbReference>
<reference evidence="2 3" key="1">
    <citation type="journal article" date="2014" name="Science">
        <title>Plant genetics. Early allopolyploid evolution in the post-Neolithic Brassica napus oilseed genome.</title>
        <authorList>
            <person name="Chalhoub B."/>
            <person name="Denoeud F."/>
            <person name="Liu S."/>
            <person name="Parkin I.A."/>
            <person name="Tang H."/>
            <person name="Wang X."/>
            <person name="Chiquet J."/>
            <person name="Belcram H."/>
            <person name="Tong C."/>
            <person name="Samans B."/>
            <person name="Correa M."/>
            <person name="Da Silva C."/>
            <person name="Just J."/>
            <person name="Falentin C."/>
            <person name="Koh C.S."/>
            <person name="Le Clainche I."/>
            <person name="Bernard M."/>
            <person name="Bento P."/>
            <person name="Noel B."/>
            <person name="Labadie K."/>
            <person name="Alberti A."/>
            <person name="Charles M."/>
            <person name="Arnaud D."/>
            <person name="Guo H."/>
            <person name="Daviaud C."/>
            <person name="Alamery S."/>
            <person name="Jabbari K."/>
            <person name="Zhao M."/>
            <person name="Edger P.P."/>
            <person name="Chelaifa H."/>
            <person name="Tack D."/>
            <person name="Lassalle G."/>
            <person name="Mestiri I."/>
            <person name="Schnel N."/>
            <person name="Le Paslier M.C."/>
            <person name="Fan G."/>
            <person name="Renault V."/>
            <person name="Bayer P.E."/>
            <person name="Golicz A.A."/>
            <person name="Manoli S."/>
            <person name="Lee T.H."/>
            <person name="Thi V.H."/>
            <person name="Chalabi S."/>
            <person name="Hu Q."/>
            <person name="Fan C."/>
            <person name="Tollenaere R."/>
            <person name="Lu Y."/>
            <person name="Battail C."/>
            <person name="Shen J."/>
            <person name="Sidebottom C.H."/>
            <person name="Wang X."/>
            <person name="Canaguier A."/>
            <person name="Chauveau A."/>
            <person name="Berard A."/>
            <person name="Deniot G."/>
            <person name="Guan M."/>
            <person name="Liu Z."/>
            <person name="Sun F."/>
            <person name="Lim Y.P."/>
            <person name="Lyons E."/>
            <person name="Town C.D."/>
            <person name="Bancroft I."/>
            <person name="Wang X."/>
            <person name="Meng J."/>
            <person name="Ma J."/>
            <person name="Pires J.C."/>
            <person name="King G.J."/>
            <person name="Brunel D."/>
            <person name="Delourme R."/>
            <person name="Renard M."/>
            <person name="Aury J.M."/>
            <person name="Adams K.L."/>
            <person name="Batley J."/>
            <person name="Snowdon R.J."/>
            <person name="Tost J."/>
            <person name="Edwards D."/>
            <person name="Zhou Y."/>
            <person name="Hua W."/>
            <person name="Sharpe A.G."/>
            <person name="Paterson A.H."/>
            <person name="Guan C."/>
            <person name="Wincker P."/>
        </authorList>
    </citation>
    <scope>NUCLEOTIDE SEQUENCE [LARGE SCALE GENOMIC DNA]</scope>
    <source>
        <strain evidence="3">cv. Darmor-bzh</strain>
    </source>
</reference>
<keyword evidence="3" id="KW-1185">Reference proteome</keyword>
<evidence type="ECO:0000313" key="3">
    <source>
        <dbReference type="Proteomes" id="UP000028999"/>
    </source>
</evidence>
<organism evidence="2 3">
    <name type="scientific">Brassica napus</name>
    <name type="common">Rape</name>
    <dbReference type="NCBI Taxonomy" id="3708"/>
    <lineage>
        <taxon>Eukaryota</taxon>
        <taxon>Viridiplantae</taxon>
        <taxon>Streptophyta</taxon>
        <taxon>Embryophyta</taxon>
        <taxon>Tracheophyta</taxon>
        <taxon>Spermatophyta</taxon>
        <taxon>Magnoliopsida</taxon>
        <taxon>eudicotyledons</taxon>
        <taxon>Gunneridae</taxon>
        <taxon>Pentapetalae</taxon>
        <taxon>rosids</taxon>
        <taxon>malvids</taxon>
        <taxon>Brassicales</taxon>
        <taxon>Brassicaceae</taxon>
        <taxon>Brassiceae</taxon>
        <taxon>Brassica</taxon>
    </lineage>
</organism>
<evidence type="ECO:0000313" key="1">
    <source>
        <dbReference type="EMBL" id="CAF2073714.1"/>
    </source>
</evidence>
<dbReference type="EMBL" id="HG994365">
    <property type="protein sequence ID" value="CAF2073714.1"/>
    <property type="molecule type" value="Genomic_DNA"/>
</dbReference>
<reference evidence="2" key="2">
    <citation type="submission" date="2014-06" db="EMBL/GenBank/DDBJ databases">
        <authorList>
            <person name="Genoscope - CEA"/>
        </authorList>
    </citation>
    <scope>NUCLEOTIDE SEQUENCE</scope>
</reference>
<dbReference type="Proteomes" id="UP001295469">
    <property type="component" value="Chromosome C01"/>
</dbReference>
<proteinExistence type="predicted"/>
<reference evidence="1" key="3">
    <citation type="submission" date="2021-01" db="EMBL/GenBank/DDBJ databases">
        <authorList>
            <consortium name="Genoscope - CEA"/>
            <person name="William W."/>
        </authorList>
    </citation>
    <scope>NUCLEOTIDE SEQUENCE</scope>
</reference>
<sequence>MTVAPPTRVRLYGEMRGVTPVVRGRRWYRSVPVMVGGGERRGSNAGSCYLISVHRHITDKAWRYLRCSPTVILQRQWLSSNDSGWWWLKKVDASHLLRWPSTRAQLKGLEIKKEISWEIKEAWMEEAAALRGRR</sequence>
<dbReference type="AlphaFoldDB" id="A0A078GJ73"/>
<name>A0A078GJ73_BRANA</name>
<accession>A0A078GJ73</accession>